<sequence length="293" mass="29486">MTVRRAPLAGLPLALLVVLLLVASVAPAGQAAPSARDARWAPAATATIHPGAQMLTKGAQCTGNFVLADRRGRVYVGYAAHCAGLGEATDTDGCATGSHPLGTRVAFVEGMDPAQAGEVVGHGRLAYSSWLTMQQRGTTDADACAANDFALVRVSRGDRGEVNPSVPFWGGPTGLSSAGAAAGSSVYSYGGSSLRPTTLLSPKAGLSLGRTYGGWGWDVYTASPGIPGDSGSGFLDADGAGFGTLSTVAVAPLAGSNGLGDLRREIAFAREHAGIAGLHLVRGTEPFAAVPGL</sequence>
<proteinExistence type="predicted"/>
<accession>A0ABW0BLX0</accession>
<evidence type="ECO:0000256" key="1">
    <source>
        <dbReference type="SAM" id="SignalP"/>
    </source>
</evidence>
<feature type="chain" id="PRO_5047146479" description="Serine protease" evidence="1">
    <location>
        <begin position="29"/>
        <end position="293"/>
    </location>
</feature>
<keyword evidence="3" id="KW-1185">Reference proteome</keyword>
<dbReference type="InterPro" id="IPR009003">
    <property type="entry name" value="Peptidase_S1_PA"/>
</dbReference>
<comment type="caution">
    <text evidence="2">The sequence shown here is derived from an EMBL/GenBank/DDBJ whole genome shotgun (WGS) entry which is preliminary data.</text>
</comment>
<reference evidence="3" key="1">
    <citation type="journal article" date="2019" name="Int. J. Syst. Evol. Microbiol.">
        <title>The Global Catalogue of Microorganisms (GCM) 10K type strain sequencing project: providing services to taxonomists for standard genome sequencing and annotation.</title>
        <authorList>
            <consortium name="The Broad Institute Genomics Platform"/>
            <consortium name="The Broad Institute Genome Sequencing Center for Infectious Disease"/>
            <person name="Wu L."/>
            <person name="Ma J."/>
        </authorList>
    </citation>
    <scope>NUCLEOTIDE SEQUENCE [LARGE SCALE GENOMIC DNA]</scope>
    <source>
        <strain evidence="3">DFY41</strain>
    </source>
</reference>
<dbReference type="Proteomes" id="UP001596087">
    <property type="component" value="Unassembled WGS sequence"/>
</dbReference>
<evidence type="ECO:0000313" key="2">
    <source>
        <dbReference type="EMBL" id="MFC5178364.1"/>
    </source>
</evidence>
<evidence type="ECO:0000313" key="3">
    <source>
        <dbReference type="Proteomes" id="UP001596087"/>
    </source>
</evidence>
<keyword evidence="1" id="KW-0732">Signal</keyword>
<name>A0ABW0BLX0_9ACTN</name>
<feature type="signal peptide" evidence="1">
    <location>
        <begin position="1"/>
        <end position="28"/>
    </location>
</feature>
<dbReference type="SUPFAM" id="SSF50494">
    <property type="entry name" value="Trypsin-like serine proteases"/>
    <property type="match status" value="1"/>
</dbReference>
<evidence type="ECO:0008006" key="4">
    <source>
        <dbReference type="Google" id="ProtNLM"/>
    </source>
</evidence>
<gene>
    <name evidence="2" type="ORF">ACFPGP_16920</name>
</gene>
<dbReference type="EMBL" id="JBHSKD010000023">
    <property type="protein sequence ID" value="MFC5178364.1"/>
    <property type="molecule type" value="Genomic_DNA"/>
</dbReference>
<dbReference type="RefSeq" id="WP_378591949.1">
    <property type="nucleotide sequence ID" value="NZ_JBHSKD010000023.1"/>
</dbReference>
<organism evidence="2 3">
    <name type="scientific">Nocardioides taihuensis</name>
    <dbReference type="NCBI Taxonomy" id="1835606"/>
    <lineage>
        <taxon>Bacteria</taxon>
        <taxon>Bacillati</taxon>
        <taxon>Actinomycetota</taxon>
        <taxon>Actinomycetes</taxon>
        <taxon>Propionibacteriales</taxon>
        <taxon>Nocardioidaceae</taxon>
        <taxon>Nocardioides</taxon>
    </lineage>
</organism>
<protein>
    <recommendedName>
        <fullName evidence="4">Serine protease</fullName>
    </recommendedName>
</protein>